<dbReference type="InterPro" id="IPR012951">
    <property type="entry name" value="BBE"/>
</dbReference>
<dbReference type="PANTHER" id="PTHR42973">
    <property type="entry name" value="BINDING OXIDOREDUCTASE, PUTATIVE (AFU_ORTHOLOGUE AFUA_1G17690)-RELATED"/>
    <property type="match status" value="1"/>
</dbReference>
<proteinExistence type="inferred from homology"/>
<keyword evidence="3" id="KW-0285">Flavoprotein</keyword>
<dbReference type="InterPro" id="IPR016167">
    <property type="entry name" value="FAD-bd_PCMH_sub1"/>
</dbReference>
<protein>
    <submittedName>
        <fullName evidence="7">FAD-binding oxidoreductase</fullName>
    </submittedName>
</protein>
<keyword evidence="8" id="KW-1185">Reference proteome</keyword>
<feature type="domain" description="FAD-binding PCMH-type" evidence="6">
    <location>
        <begin position="39"/>
        <end position="208"/>
    </location>
</feature>
<evidence type="ECO:0000256" key="5">
    <source>
        <dbReference type="ARBA" id="ARBA00023002"/>
    </source>
</evidence>
<dbReference type="InterPro" id="IPR016166">
    <property type="entry name" value="FAD-bd_PCMH"/>
</dbReference>
<dbReference type="EMBL" id="JBICYV010000009">
    <property type="protein sequence ID" value="MFG3012595.1"/>
    <property type="molecule type" value="Genomic_DNA"/>
</dbReference>
<accession>A0ABW7B6X5</accession>
<reference evidence="7 8" key="1">
    <citation type="submission" date="2024-10" db="EMBL/GenBank/DDBJ databases">
        <title>The Natural Products Discovery Center: Release of the First 8490 Sequenced Strains for Exploring Actinobacteria Biosynthetic Diversity.</title>
        <authorList>
            <person name="Kalkreuter E."/>
            <person name="Kautsar S.A."/>
            <person name="Yang D."/>
            <person name="Bader C.D."/>
            <person name="Teijaro C.N."/>
            <person name="Fluegel L."/>
            <person name="Davis C.M."/>
            <person name="Simpson J.R."/>
            <person name="Lauterbach L."/>
            <person name="Steele A.D."/>
            <person name="Gui C."/>
            <person name="Meng S."/>
            <person name="Li G."/>
            <person name="Viehrig K."/>
            <person name="Ye F."/>
            <person name="Su P."/>
            <person name="Kiefer A.F."/>
            <person name="Nichols A."/>
            <person name="Cepeda A.J."/>
            <person name="Yan W."/>
            <person name="Fan B."/>
            <person name="Jiang Y."/>
            <person name="Adhikari A."/>
            <person name="Zheng C.-J."/>
            <person name="Schuster L."/>
            <person name="Cowan T.M."/>
            <person name="Smanski M.J."/>
            <person name="Chevrette M.G."/>
            <person name="De Carvalho L.P.S."/>
            <person name="Shen B."/>
        </authorList>
    </citation>
    <scope>NUCLEOTIDE SEQUENCE [LARGE SCALE GENOMIC DNA]</scope>
    <source>
        <strain evidence="7 8">NPDC048320</strain>
    </source>
</reference>
<evidence type="ECO:0000256" key="3">
    <source>
        <dbReference type="ARBA" id="ARBA00022630"/>
    </source>
</evidence>
<dbReference type="InterPro" id="IPR006094">
    <property type="entry name" value="Oxid_FAD_bind_N"/>
</dbReference>
<dbReference type="Gene3D" id="3.40.462.20">
    <property type="match status" value="1"/>
</dbReference>
<dbReference type="Gene3D" id="3.30.43.10">
    <property type="entry name" value="Uridine Diphospho-n-acetylenolpyruvylglucosamine Reductase, domain 2"/>
    <property type="match status" value="1"/>
</dbReference>
<dbReference type="PROSITE" id="PS51387">
    <property type="entry name" value="FAD_PCMH"/>
    <property type="match status" value="1"/>
</dbReference>
<keyword evidence="5" id="KW-0560">Oxidoreductase</keyword>
<evidence type="ECO:0000313" key="7">
    <source>
        <dbReference type="EMBL" id="MFG3012595.1"/>
    </source>
</evidence>
<sequence length="445" mass="45770">MASKAHTALAAFRAELAGEVFAPGDPGYDDARAVPNARTDRRPAVIARCAHVTDVVRAVRFARELDLHIAVRGGGLGLAGTEVDGALEVDLRRMCEVTVDPAAEAARVGGGATVGHLDRATLPYGLAATVGRAPGVGVAGCVLGGGTGPLDRAVGPAADHLIGVELVTADAERVHANADENPELFRALHGGGGNFGIATALTLTLHELPRLAAVTVLYRPESGPAAVRAFREVVGAGPDEAGGAALYLSGGPAPRCAALVTYAGGEEELRALAGPLTALPHEAEVRGARAPGLLYPPGGMRAHWSARCLTGLPDAAVEAVCALAADLPAPGSRLLLLPLGGAVAAGAAGAAGHPLPYQRAAWIVHPFACWADPADDERALARVRDACAGVRPWSTDAVPLTLIGDEGPERVRAGLGEGNLLRLEKLKRRYDPDNVFRFNHNIRPL</sequence>
<comment type="caution">
    <text evidence="7">The sequence shown here is derived from an EMBL/GenBank/DDBJ whole genome shotgun (WGS) entry which is preliminary data.</text>
</comment>
<dbReference type="Pfam" id="PF08031">
    <property type="entry name" value="BBE"/>
    <property type="match status" value="1"/>
</dbReference>
<evidence type="ECO:0000256" key="2">
    <source>
        <dbReference type="ARBA" id="ARBA00005466"/>
    </source>
</evidence>
<evidence type="ECO:0000259" key="6">
    <source>
        <dbReference type="PROSITE" id="PS51387"/>
    </source>
</evidence>
<comment type="similarity">
    <text evidence="2">Belongs to the oxygen-dependent FAD-linked oxidoreductase family.</text>
</comment>
<organism evidence="7 8">
    <name type="scientific">Streptomyces cinerochromogenes</name>
    <dbReference type="NCBI Taxonomy" id="66422"/>
    <lineage>
        <taxon>Bacteria</taxon>
        <taxon>Bacillati</taxon>
        <taxon>Actinomycetota</taxon>
        <taxon>Actinomycetes</taxon>
        <taxon>Kitasatosporales</taxon>
        <taxon>Streptomycetaceae</taxon>
        <taxon>Streptomyces</taxon>
    </lineage>
</organism>
<dbReference type="InterPro" id="IPR036318">
    <property type="entry name" value="FAD-bd_PCMH-like_sf"/>
</dbReference>
<dbReference type="PANTHER" id="PTHR42973:SF39">
    <property type="entry name" value="FAD-BINDING PCMH-TYPE DOMAIN-CONTAINING PROTEIN"/>
    <property type="match status" value="1"/>
</dbReference>
<evidence type="ECO:0000256" key="4">
    <source>
        <dbReference type="ARBA" id="ARBA00022827"/>
    </source>
</evidence>
<evidence type="ECO:0000313" key="8">
    <source>
        <dbReference type="Proteomes" id="UP001604267"/>
    </source>
</evidence>
<dbReference type="RefSeq" id="WP_392818712.1">
    <property type="nucleotide sequence ID" value="NZ_JBICYV010000009.1"/>
</dbReference>
<dbReference type="InterPro" id="IPR050416">
    <property type="entry name" value="FAD-linked_Oxidoreductase"/>
</dbReference>
<evidence type="ECO:0000256" key="1">
    <source>
        <dbReference type="ARBA" id="ARBA00001974"/>
    </source>
</evidence>
<dbReference type="Gene3D" id="3.30.465.10">
    <property type="match status" value="1"/>
</dbReference>
<dbReference type="Proteomes" id="UP001604267">
    <property type="component" value="Unassembled WGS sequence"/>
</dbReference>
<dbReference type="Pfam" id="PF01565">
    <property type="entry name" value="FAD_binding_4"/>
    <property type="match status" value="1"/>
</dbReference>
<dbReference type="SUPFAM" id="SSF56176">
    <property type="entry name" value="FAD-binding/transporter-associated domain-like"/>
    <property type="match status" value="1"/>
</dbReference>
<gene>
    <name evidence="7" type="ORF">ACGFZB_19450</name>
</gene>
<keyword evidence="4" id="KW-0274">FAD</keyword>
<comment type="cofactor">
    <cofactor evidence="1">
        <name>FAD</name>
        <dbReference type="ChEBI" id="CHEBI:57692"/>
    </cofactor>
</comment>
<name>A0ABW7B6X5_9ACTN</name>
<dbReference type="InterPro" id="IPR016169">
    <property type="entry name" value="FAD-bd_PCMH_sub2"/>
</dbReference>